<protein>
    <submittedName>
        <fullName evidence="1">Uncharacterized protein</fullName>
    </submittedName>
</protein>
<proteinExistence type="predicted"/>
<name>A0A0E9S225_ANGAN</name>
<organism evidence="1">
    <name type="scientific">Anguilla anguilla</name>
    <name type="common">European freshwater eel</name>
    <name type="synonym">Muraena anguilla</name>
    <dbReference type="NCBI Taxonomy" id="7936"/>
    <lineage>
        <taxon>Eukaryota</taxon>
        <taxon>Metazoa</taxon>
        <taxon>Chordata</taxon>
        <taxon>Craniata</taxon>
        <taxon>Vertebrata</taxon>
        <taxon>Euteleostomi</taxon>
        <taxon>Actinopterygii</taxon>
        <taxon>Neopterygii</taxon>
        <taxon>Teleostei</taxon>
        <taxon>Anguilliformes</taxon>
        <taxon>Anguillidae</taxon>
        <taxon>Anguilla</taxon>
    </lineage>
</organism>
<dbReference type="AlphaFoldDB" id="A0A0E9S225"/>
<reference evidence="1" key="2">
    <citation type="journal article" date="2015" name="Fish Shellfish Immunol.">
        <title>Early steps in the European eel (Anguilla anguilla)-Vibrio vulnificus interaction in the gills: Role of the RtxA13 toxin.</title>
        <authorList>
            <person name="Callol A."/>
            <person name="Pajuelo D."/>
            <person name="Ebbesson L."/>
            <person name="Teles M."/>
            <person name="MacKenzie S."/>
            <person name="Amaro C."/>
        </authorList>
    </citation>
    <scope>NUCLEOTIDE SEQUENCE</scope>
</reference>
<dbReference type="EMBL" id="GBXM01073098">
    <property type="protein sequence ID" value="JAH35479.1"/>
    <property type="molecule type" value="Transcribed_RNA"/>
</dbReference>
<accession>A0A0E9S225</accession>
<evidence type="ECO:0000313" key="1">
    <source>
        <dbReference type="EMBL" id="JAH35479.1"/>
    </source>
</evidence>
<sequence>MMSHNRWNVYKHSAELHREGS</sequence>
<reference evidence="1" key="1">
    <citation type="submission" date="2014-11" db="EMBL/GenBank/DDBJ databases">
        <authorList>
            <person name="Amaro Gonzalez C."/>
        </authorList>
    </citation>
    <scope>NUCLEOTIDE SEQUENCE</scope>
</reference>